<evidence type="ECO:0000313" key="4">
    <source>
        <dbReference type="Proteomes" id="UP001217500"/>
    </source>
</evidence>
<feature type="transmembrane region" description="Helical" evidence="1">
    <location>
        <begin position="160"/>
        <end position="178"/>
    </location>
</feature>
<feature type="transmembrane region" description="Helical" evidence="1">
    <location>
        <begin position="224"/>
        <end position="246"/>
    </location>
</feature>
<gene>
    <name evidence="3" type="ORF">PH603_11625</name>
</gene>
<feature type="transmembrane region" description="Helical" evidence="1">
    <location>
        <begin position="190"/>
        <end position="212"/>
    </location>
</feature>
<feature type="transmembrane region" description="Helical" evidence="1">
    <location>
        <begin position="288"/>
        <end position="308"/>
    </location>
</feature>
<feature type="transmembrane region" description="Helical" evidence="1">
    <location>
        <begin position="320"/>
        <end position="341"/>
    </location>
</feature>
<keyword evidence="3" id="KW-0012">Acyltransferase</keyword>
<keyword evidence="1" id="KW-1133">Transmembrane helix</keyword>
<dbReference type="GO" id="GO:0016747">
    <property type="term" value="F:acyltransferase activity, transferring groups other than amino-acyl groups"/>
    <property type="evidence" value="ECO:0007669"/>
    <property type="project" value="InterPro"/>
</dbReference>
<sequence length="356" mass="40539">MPNTVLSPQRQYYFDALRGSMMLFGVFVHASLADQRSGELEWIRFLSGTFRMACFFMISGYFSAMVYGKQPGLPFVRQRLVLMLVPAFFAIFVLNPPAINWMYEFWGAGDPDAEIRVNWHVHVWFLLSLALYTLIVPLLAMGLTEKIFAFAQRLCRPLPALPVTIALCAGAMVLVYAWSVSWERLPYGEAYQFLIRSTLFYLPFFIFGFLMFSDDGLRAFAHRFDWPTLAIALLGMAACAYFKYWAVPVTPAEKIAKFGAQYITGFSLSFLILGAGRRWVQGGWYASYCAKSSYTIYLVHYFLISLIFHTFGADTLPAELLFLLAAFTAVATGSVIQYHLVERSNIARFLLNGRYR</sequence>
<dbReference type="InterPro" id="IPR050623">
    <property type="entry name" value="Glucan_succinyl_AcylTrfase"/>
</dbReference>
<dbReference type="KEGG" id="gso:PH603_11625"/>
<dbReference type="Proteomes" id="UP001217500">
    <property type="component" value="Chromosome"/>
</dbReference>
<dbReference type="PANTHER" id="PTHR36927:SF1">
    <property type="entry name" value="MDO-LIKE PROTEIN"/>
    <property type="match status" value="1"/>
</dbReference>
<evidence type="ECO:0000256" key="1">
    <source>
        <dbReference type="SAM" id="Phobius"/>
    </source>
</evidence>
<protein>
    <submittedName>
        <fullName evidence="3">Acyltransferase family protein</fullName>
    </submittedName>
</protein>
<feature type="domain" description="Acyltransferase 3" evidence="2">
    <location>
        <begin position="12"/>
        <end position="335"/>
    </location>
</feature>
<feature type="transmembrane region" description="Helical" evidence="1">
    <location>
        <begin position="12"/>
        <end position="30"/>
    </location>
</feature>
<feature type="transmembrane region" description="Helical" evidence="1">
    <location>
        <begin position="119"/>
        <end position="140"/>
    </location>
</feature>
<evidence type="ECO:0000313" key="3">
    <source>
        <dbReference type="EMBL" id="WCL53185.1"/>
    </source>
</evidence>
<evidence type="ECO:0000259" key="2">
    <source>
        <dbReference type="Pfam" id="PF01757"/>
    </source>
</evidence>
<name>A0AAE9XQS4_9PROT</name>
<dbReference type="Pfam" id="PF01757">
    <property type="entry name" value="Acyl_transf_3"/>
    <property type="match status" value="1"/>
</dbReference>
<dbReference type="InterPro" id="IPR002656">
    <property type="entry name" value="Acyl_transf_3_dom"/>
</dbReference>
<feature type="transmembrane region" description="Helical" evidence="1">
    <location>
        <begin position="50"/>
        <end position="68"/>
    </location>
</feature>
<feature type="transmembrane region" description="Helical" evidence="1">
    <location>
        <begin position="80"/>
        <end position="99"/>
    </location>
</feature>
<reference evidence="3" key="1">
    <citation type="submission" date="2023-01" db="EMBL/GenBank/DDBJ databases">
        <title>The genome sequence of Kordiimonadaceae bacterium 6D33.</title>
        <authorList>
            <person name="Liu Y."/>
        </authorList>
    </citation>
    <scope>NUCLEOTIDE SEQUENCE</scope>
    <source>
        <strain evidence="3">6D33</strain>
    </source>
</reference>
<accession>A0AAE9XQS4</accession>
<keyword evidence="1" id="KW-0472">Membrane</keyword>
<organism evidence="3 4">
    <name type="scientific">Gimibacter soli</name>
    <dbReference type="NCBI Taxonomy" id="3024400"/>
    <lineage>
        <taxon>Bacteria</taxon>
        <taxon>Pseudomonadati</taxon>
        <taxon>Pseudomonadota</taxon>
        <taxon>Alphaproteobacteria</taxon>
        <taxon>Kordiimonadales</taxon>
        <taxon>Temperatibacteraceae</taxon>
        <taxon>Gimibacter</taxon>
    </lineage>
</organism>
<dbReference type="EMBL" id="CP116805">
    <property type="protein sequence ID" value="WCL53185.1"/>
    <property type="molecule type" value="Genomic_DNA"/>
</dbReference>
<keyword evidence="1" id="KW-0812">Transmembrane</keyword>
<feature type="transmembrane region" description="Helical" evidence="1">
    <location>
        <begin position="258"/>
        <end position="276"/>
    </location>
</feature>
<keyword evidence="4" id="KW-1185">Reference proteome</keyword>
<dbReference type="RefSeq" id="WP_289502697.1">
    <property type="nucleotide sequence ID" value="NZ_CP116805.1"/>
</dbReference>
<proteinExistence type="predicted"/>
<keyword evidence="3" id="KW-0808">Transferase</keyword>
<dbReference type="PANTHER" id="PTHR36927">
    <property type="entry name" value="BLR4337 PROTEIN"/>
    <property type="match status" value="1"/>
</dbReference>
<dbReference type="AlphaFoldDB" id="A0AAE9XQS4"/>